<sequence>MTETENPPLRRTASQVVYENRWMRVTEDATVRDNGTTGIFGVVHKPDFALVVPYDGTRVHLVEQYRYPVDGRFWEFPQGSWETKPDADPMDVARGELAEETGLRAGSMTLLGHLYEAYGFSDQGFNVVLASDLTQGERALEESESDLRNGEFTLEEMWGLIASGQCKDAPSIAALALLQRHLSEA</sequence>
<organism evidence="4 5">
    <name type="scientific">Kribbella deserti</name>
    <dbReference type="NCBI Taxonomy" id="1926257"/>
    <lineage>
        <taxon>Bacteria</taxon>
        <taxon>Bacillati</taxon>
        <taxon>Actinomycetota</taxon>
        <taxon>Actinomycetes</taxon>
        <taxon>Propionibacteriales</taxon>
        <taxon>Kribbellaceae</taxon>
        <taxon>Kribbella</taxon>
    </lineage>
</organism>
<evidence type="ECO:0000259" key="3">
    <source>
        <dbReference type="PROSITE" id="PS51462"/>
    </source>
</evidence>
<dbReference type="InterPro" id="IPR000086">
    <property type="entry name" value="NUDIX_hydrolase_dom"/>
</dbReference>
<dbReference type="InterPro" id="IPR015797">
    <property type="entry name" value="NUDIX_hydrolase-like_dom_sf"/>
</dbReference>
<dbReference type="SUPFAM" id="SSF55811">
    <property type="entry name" value="Nudix"/>
    <property type="match status" value="1"/>
</dbReference>
<evidence type="ECO:0000256" key="1">
    <source>
        <dbReference type="ARBA" id="ARBA00001946"/>
    </source>
</evidence>
<evidence type="ECO:0000256" key="2">
    <source>
        <dbReference type="ARBA" id="ARBA00022801"/>
    </source>
</evidence>
<feature type="domain" description="Nudix hydrolase" evidence="3">
    <location>
        <begin position="44"/>
        <end position="174"/>
    </location>
</feature>
<evidence type="ECO:0000313" key="5">
    <source>
        <dbReference type="Proteomes" id="UP001589890"/>
    </source>
</evidence>
<evidence type="ECO:0000313" key="4">
    <source>
        <dbReference type="EMBL" id="MFC0627981.1"/>
    </source>
</evidence>
<proteinExistence type="predicted"/>
<dbReference type="PANTHER" id="PTHR11839">
    <property type="entry name" value="UDP/ADP-SUGAR PYROPHOSPHATASE"/>
    <property type="match status" value="1"/>
</dbReference>
<reference evidence="4 5" key="1">
    <citation type="submission" date="2024-09" db="EMBL/GenBank/DDBJ databases">
        <authorList>
            <person name="Sun Q."/>
            <person name="Mori K."/>
        </authorList>
    </citation>
    <scope>NUCLEOTIDE SEQUENCE [LARGE SCALE GENOMIC DNA]</scope>
    <source>
        <strain evidence="4 5">CGMCC 1.15906</strain>
    </source>
</reference>
<keyword evidence="2" id="KW-0378">Hydrolase</keyword>
<dbReference type="PROSITE" id="PS51462">
    <property type="entry name" value="NUDIX"/>
    <property type="match status" value="1"/>
</dbReference>
<keyword evidence="5" id="KW-1185">Reference proteome</keyword>
<comment type="caution">
    <text evidence="4">The sequence shown here is derived from an EMBL/GenBank/DDBJ whole genome shotgun (WGS) entry which is preliminary data.</text>
</comment>
<dbReference type="EMBL" id="JBHLTC010000036">
    <property type="protein sequence ID" value="MFC0627981.1"/>
    <property type="molecule type" value="Genomic_DNA"/>
</dbReference>
<name>A0ABV6QVD2_9ACTN</name>
<comment type="cofactor">
    <cofactor evidence="1">
        <name>Mg(2+)</name>
        <dbReference type="ChEBI" id="CHEBI:18420"/>
    </cofactor>
</comment>
<gene>
    <name evidence="4" type="ORF">ACFFGN_28165</name>
</gene>
<dbReference type="Pfam" id="PF00293">
    <property type="entry name" value="NUDIX"/>
    <property type="match status" value="1"/>
</dbReference>
<dbReference type="PANTHER" id="PTHR11839:SF18">
    <property type="entry name" value="NUDIX HYDROLASE DOMAIN-CONTAINING PROTEIN"/>
    <property type="match status" value="1"/>
</dbReference>
<accession>A0ABV6QVD2</accession>
<dbReference type="RefSeq" id="WP_380053324.1">
    <property type="nucleotide sequence ID" value="NZ_JBHLTC010000036.1"/>
</dbReference>
<protein>
    <submittedName>
        <fullName evidence="4">NUDIX domain-containing protein</fullName>
    </submittedName>
</protein>
<dbReference type="Proteomes" id="UP001589890">
    <property type="component" value="Unassembled WGS sequence"/>
</dbReference>
<dbReference type="Gene3D" id="3.90.79.10">
    <property type="entry name" value="Nucleoside Triphosphate Pyrophosphohydrolase"/>
    <property type="match status" value="1"/>
</dbReference>
<dbReference type="CDD" id="cd24161">
    <property type="entry name" value="NUDIX_ADPRase_Ndx2"/>
    <property type="match status" value="1"/>
</dbReference>